<evidence type="ECO:0000256" key="6">
    <source>
        <dbReference type="SAM" id="MobiDB-lite"/>
    </source>
</evidence>
<dbReference type="Proteomes" id="UP000694843">
    <property type="component" value="Unplaced"/>
</dbReference>
<dbReference type="RefSeq" id="XP_018021517.1">
    <property type="nucleotide sequence ID" value="XM_018166028.2"/>
</dbReference>
<keyword evidence="5" id="KW-0539">Nucleus</keyword>
<gene>
    <name evidence="8" type="primary">LOC108677758</name>
</gene>
<name>A0A8B7P6K2_HYAAZ</name>
<evidence type="ECO:0000313" key="7">
    <source>
        <dbReference type="Proteomes" id="UP000694843"/>
    </source>
</evidence>
<reference evidence="8" key="1">
    <citation type="submission" date="2025-08" db="UniProtKB">
        <authorList>
            <consortium name="RefSeq"/>
        </authorList>
    </citation>
    <scope>IDENTIFICATION</scope>
    <source>
        <tissue evidence="8">Whole organism</tissue>
    </source>
</reference>
<protein>
    <submittedName>
        <fullName evidence="8">MAPK regulated corepressor interacting protein 2</fullName>
    </submittedName>
</protein>
<dbReference type="AlphaFoldDB" id="A0A8B7P6K2"/>
<dbReference type="InterPro" id="IPR029428">
    <property type="entry name" value="MCRIP"/>
</dbReference>
<feature type="region of interest" description="Disordered" evidence="6">
    <location>
        <begin position="31"/>
        <end position="89"/>
    </location>
</feature>
<evidence type="ECO:0000256" key="1">
    <source>
        <dbReference type="ARBA" id="ARBA00004123"/>
    </source>
</evidence>
<evidence type="ECO:0000256" key="4">
    <source>
        <dbReference type="ARBA" id="ARBA00022490"/>
    </source>
</evidence>
<accession>A0A8B7P6K2</accession>
<keyword evidence="4" id="KW-0963">Cytoplasm</keyword>
<dbReference type="GeneID" id="108677758"/>
<dbReference type="GO" id="GO:0005634">
    <property type="term" value="C:nucleus"/>
    <property type="evidence" value="ECO:0007669"/>
    <property type="project" value="UniProtKB-SubCell"/>
</dbReference>
<feature type="compositionally biased region" description="Low complexity" evidence="6">
    <location>
        <begin position="60"/>
        <end position="77"/>
    </location>
</feature>
<sequence length="160" mass="18354">MYTVSGGPTRIINRTRRDIPLKLENLEVNRDLRRKNSGDSDDSEQSVMSSPRLVFQPATSGKGSRNGNNRHNSNSNSQQEASPPLSPSHMEIVNFFSSSWAEFQQELDADQSRQNGHDDRGKNRITVYECKEVHPIMEGFKPLNFEEWWAKRLYTKITKA</sequence>
<keyword evidence="7" id="KW-1185">Reference proteome</keyword>
<comment type="subcellular location">
    <subcellularLocation>
        <location evidence="2">Cytoplasm</location>
        <location evidence="2">Stress granule</location>
    </subcellularLocation>
    <subcellularLocation>
        <location evidence="1">Nucleus</location>
    </subcellularLocation>
</comment>
<comment type="similarity">
    <text evidence="3">Belongs to the MCRIP family.</text>
</comment>
<organism evidence="7 8">
    <name type="scientific">Hyalella azteca</name>
    <name type="common">Amphipod</name>
    <dbReference type="NCBI Taxonomy" id="294128"/>
    <lineage>
        <taxon>Eukaryota</taxon>
        <taxon>Metazoa</taxon>
        <taxon>Ecdysozoa</taxon>
        <taxon>Arthropoda</taxon>
        <taxon>Crustacea</taxon>
        <taxon>Multicrustacea</taxon>
        <taxon>Malacostraca</taxon>
        <taxon>Eumalacostraca</taxon>
        <taxon>Peracarida</taxon>
        <taxon>Amphipoda</taxon>
        <taxon>Senticaudata</taxon>
        <taxon>Talitrida</taxon>
        <taxon>Talitroidea</taxon>
        <taxon>Hyalellidae</taxon>
        <taxon>Hyalella</taxon>
    </lineage>
</organism>
<proteinExistence type="inferred from homology"/>
<evidence type="ECO:0000313" key="8">
    <source>
        <dbReference type="RefSeq" id="XP_018021517.1"/>
    </source>
</evidence>
<dbReference type="OMA" id="YESWNQV"/>
<evidence type="ECO:0000256" key="3">
    <source>
        <dbReference type="ARBA" id="ARBA00010821"/>
    </source>
</evidence>
<dbReference type="OrthoDB" id="9983138at2759"/>
<dbReference type="GO" id="GO:0010494">
    <property type="term" value="C:cytoplasmic stress granule"/>
    <property type="evidence" value="ECO:0007669"/>
    <property type="project" value="UniProtKB-SubCell"/>
</dbReference>
<evidence type="ECO:0000256" key="2">
    <source>
        <dbReference type="ARBA" id="ARBA00004210"/>
    </source>
</evidence>
<evidence type="ECO:0000256" key="5">
    <source>
        <dbReference type="ARBA" id="ARBA00023242"/>
    </source>
</evidence>
<dbReference type="KEGG" id="hazt:108677758"/>
<dbReference type="Pfam" id="PF14799">
    <property type="entry name" value="FAM195"/>
    <property type="match status" value="1"/>
</dbReference>